<dbReference type="InterPro" id="IPR050951">
    <property type="entry name" value="Retrovirus_Pol_polyprotein"/>
</dbReference>
<evidence type="ECO:0000313" key="3">
    <source>
        <dbReference type="Proteomes" id="UP000765509"/>
    </source>
</evidence>
<protein>
    <recommendedName>
        <fullName evidence="1">Reverse transcriptase domain-containing protein</fullName>
    </recommendedName>
</protein>
<dbReference type="InterPro" id="IPR043502">
    <property type="entry name" value="DNA/RNA_pol_sf"/>
</dbReference>
<dbReference type="PANTHER" id="PTHR37984:SF5">
    <property type="entry name" value="PROTEIN NYNRIN-LIKE"/>
    <property type="match status" value="1"/>
</dbReference>
<sequence>MYGRDIYNSKDRHITIGTKKEKKFSLDVYQISSQDSLEEKLNECREGQFSTALTSKQKLSLLKSLRKNRPAFAIGEEPLGKIKGHDIELYLDVERPYPPMLRRPPYPASLETRKEIEKHINELLHIDVIRKIGHNEIVEITTPVLITWHDGKSRLCGDFRALNNYTKADRHPIPRIPHAIDKLAKAKYITKMDCMKGFHQKGVKPNSMKLLRIIFHMGIYEYTRMPFGIKNAPAHFQRMMDNIFQDKIMEGWMVIYIDDIIIYSERGEDHVQYIDRVLSKCTPINLKISLEKCSFGQQELLALGHKVSGVSLAIDKNRLAAVLQKPVPRNIKEMQSFLGFASYYRNHIKHFAHITSSLYNFCSKDVVFEITQERRDAYS</sequence>
<organism evidence="2 3">
    <name type="scientific">Austropuccinia psidii MF-1</name>
    <dbReference type="NCBI Taxonomy" id="1389203"/>
    <lineage>
        <taxon>Eukaryota</taxon>
        <taxon>Fungi</taxon>
        <taxon>Dikarya</taxon>
        <taxon>Basidiomycota</taxon>
        <taxon>Pucciniomycotina</taxon>
        <taxon>Pucciniomycetes</taxon>
        <taxon>Pucciniales</taxon>
        <taxon>Sphaerophragmiaceae</taxon>
        <taxon>Austropuccinia</taxon>
    </lineage>
</organism>
<reference evidence="2" key="1">
    <citation type="submission" date="2021-03" db="EMBL/GenBank/DDBJ databases">
        <title>Draft genome sequence of rust myrtle Austropuccinia psidii MF-1, a brazilian biotype.</title>
        <authorList>
            <person name="Quecine M.C."/>
            <person name="Pachon D.M.R."/>
            <person name="Bonatelli M.L."/>
            <person name="Correr F.H."/>
            <person name="Franceschini L.M."/>
            <person name="Leite T.F."/>
            <person name="Margarido G.R.A."/>
            <person name="Almeida C.A."/>
            <person name="Ferrarezi J.A."/>
            <person name="Labate C.A."/>
        </authorList>
    </citation>
    <scope>NUCLEOTIDE SEQUENCE</scope>
    <source>
        <strain evidence="2">MF-1</strain>
    </source>
</reference>
<evidence type="ECO:0000259" key="1">
    <source>
        <dbReference type="Pfam" id="PF00078"/>
    </source>
</evidence>
<keyword evidence="3" id="KW-1185">Reference proteome</keyword>
<proteinExistence type="predicted"/>
<comment type="caution">
    <text evidence="2">The sequence shown here is derived from an EMBL/GenBank/DDBJ whole genome shotgun (WGS) entry which is preliminary data.</text>
</comment>
<evidence type="ECO:0000313" key="2">
    <source>
        <dbReference type="EMBL" id="MBW0491011.1"/>
    </source>
</evidence>
<feature type="domain" description="Reverse transcriptase" evidence="1">
    <location>
        <begin position="151"/>
        <end position="307"/>
    </location>
</feature>
<dbReference type="EMBL" id="AVOT02010867">
    <property type="protein sequence ID" value="MBW0491011.1"/>
    <property type="molecule type" value="Genomic_DNA"/>
</dbReference>
<name>A0A9Q3CTH8_9BASI</name>
<dbReference type="PANTHER" id="PTHR37984">
    <property type="entry name" value="PROTEIN CBG26694"/>
    <property type="match status" value="1"/>
</dbReference>
<dbReference type="SUPFAM" id="SSF56672">
    <property type="entry name" value="DNA/RNA polymerases"/>
    <property type="match status" value="1"/>
</dbReference>
<dbReference type="Proteomes" id="UP000765509">
    <property type="component" value="Unassembled WGS sequence"/>
</dbReference>
<dbReference type="AlphaFoldDB" id="A0A9Q3CTH8"/>
<dbReference type="Pfam" id="PF00078">
    <property type="entry name" value="RVT_1"/>
    <property type="match status" value="1"/>
</dbReference>
<dbReference type="InterPro" id="IPR000477">
    <property type="entry name" value="RT_dom"/>
</dbReference>
<dbReference type="InterPro" id="IPR043128">
    <property type="entry name" value="Rev_trsase/Diguanyl_cyclase"/>
</dbReference>
<dbReference type="Gene3D" id="3.10.10.10">
    <property type="entry name" value="HIV Type 1 Reverse Transcriptase, subunit A, domain 1"/>
    <property type="match status" value="1"/>
</dbReference>
<dbReference type="Gene3D" id="3.30.70.270">
    <property type="match status" value="2"/>
</dbReference>
<dbReference type="CDD" id="cd01647">
    <property type="entry name" value="RT_LTR"/>
    <property type="match status" value="1"/>
</dbReference>
<gene>
    <name evidence="2" type="ORF">O181_030726</name>
</gene>
<accession>A0A9Q3CTH8</accession>